<evidence type="ECO:0000313" key="1">
    <source>
        <dbReference type="EMBL" id="GGJ55824.1"/>
    </source>
</evidence>
<accession>A0ABQ2DFV2</accession>
<organism evidence="1 2">
    <name type="scientific">Glutamicibacter ardleyensis</name>
    <dbReference type="NCBI Taxonomy" id="225894"/>
    <lineage>
        <taxon>Bacteria</taxon>
        <taxon>Bacillati</taxon>
        <taxon>Actinomycetota</taxon>
        <taxon>Actinomycetes</taxon>
        <taxon>Micrococcales</taxon>
        <taxon>Micrococcaceae</taxon>
        <taxon>Glutamicibacter</taxon>
    </lineage>
</organism>
<sequence>MTALEILEEHEFMLTGDVTADEGTWKTVCSGCDWCEPFSDASLDLHQRHVATVLDEHIREARAQELEDMANILESRLAGHTRESGQTIAGRGIIREIRDRAGKVRTQL</sequence>
<dbReference type="EMBL" id="BMKX01000002">
    <property type="protein sequence ID" value="GGJ55824.1"/>
    <property type="molecule type" value="Genomic_DNA"/>
</dbReference>
<dbReference type="Proteomes" id="UP000606115">
    <property type="component" value="Unassembled WGS sequence"/>
</dbReference>
<protein>
    <recommendedName>
        <fullName evidence="3">Oxidoreductase</fullName>
    </recommendedName>
</protein>
<reference evidence="2" key="1">
    <citation type="journal article" date="2019" name="Int. J. Syst. Evol. Microbiol.">
        <title>The Global Catalogue of Microorganisms (GCM) 10K type strain sequencing project: providing services to taxonomists for standard genome sequencing and annotation.</title>
        <authorList>
            <consortium name="The Broad Institute Genomics Platform"/>
            <consortium name="The Broad Institute Genome Sequencing Center for Infectious Disease"/>
            <person name="Wu L."/>
            <person name="Ma J."/>
        </authorList>
    </citation>
    <scope>NUCLEOTIDE SEQUENCE [LARGE SCALE GENOMIC DNA]</scope>
    <source>
        <strain evidence="2">CGMCC 1.3685</strain>
    </source>
</reference>
<dbReference type="RefSeq" id="WP_188684572.1">
    <property type="nucleotide sequence ID" value="NZ_BMKX01000002.1"/>
</dbReference>
<proteinExistence type="predicted"/>
<evidence type="ECO:0000313" key="2">
    <source>
        <dbReference type="Proteomes" id="UP000606115"/>
    </source>
</evidence>
<evidence type="ECO:0008006" key="3">
    <source>
        <dbReference type="Google" id="ProtNLM"/>
    </source>
</evidence>
<dbReference type="GeneID" id="303303713"/>
<keyword evidence="2" id="KW-1185">Reference proteome</keyword>
<comment type="caution">
    <text evidence="1">The sequence shown here is derived from an EMBL/GenBank/DDBJ whole genome shotgun (WGS) entry which is preliminary data.</text>
</comment>
<name>A0ABQ2DFV2_9MICC</name>
<gene>
    <name evidence="1" type="ORF">GCM10007173_13320</name>
</gene>